<feature type="transmembrane region" description="Helical" evidence="3">
    <location>
        <begin position="26"/>
        <end position="45"/>
    </location>
</feature>
<evidence type="ECO:0000313" key="4">
    <source>
        <dbReference type="EMBL" id="GES03009.1"/>
    </source>
</evidence>
<dbReference type="InterPro" id="IPR036259">
    <property type="entry name" value="MFS_trans_sf"/>
</dbReference>
<gene>
    <name evidence="4" type="ORF">Acor_50750</name>
</gene>
<evidence type="ECO:0008006" key="6">
    <source>
        <dbReference type="Google" id="ProtNLM"/>
    </source>
</evidence>
<keyword evidence="5" id="KW-1185">Reference proteome</keyword>
<evidence type="ECO:0000256" key="1">
    <source>
        <dbReference type="ARBA" id="ARBA00022448"/>
    </source>
</evidence>
<name>A0A5M3W3Z5_9ACTN</name>
<evidence type="ECO:0000256" key="2">
    <source>
        <dbReference type="ARBA" id="ARBA00022475"/>
    </source>
</evidence>
<feature type="transmembrane region" description="Helical" evidence="3">
    <location>
        <begin position="51"/>
        <end position="70"/>
    </location>
</feature>
<proteinExistence type="predicted"/>
<evidence type="ECO:0000256" key="3">
    <source>
        <dbReference type="SAM" id="Phobius"/>
    </source>
</evidence>
<organism evidence="4 5">
    <name type="scientific">Acrocarpospora corrugata</name>
    <dbReference type="NCBI Taxonomy" id="35763"/>
    <lineage>
        <taxon>Bacteria</taxon>
        <taxon>Bacillati</taxon>
        <taxon>Actinomycetota</taxon>
        <taxon>Actinomycetes</taxon>
        <taxon>Streptosporangiales</taxon>
        <taxon>Streptosporangiaceae</taxon>
        <taxon>Acrocarpospora</taxon>
    </lineage>
</organism>
<dbReference type="SUPFAM" id="SSF103473">
    <property type="entry name" value="MFS general substrate transporter"/>
    <property type="match status" value="1"/>
</dbReference>
<dbReference type="Pfam" id="PF05977">
    <property type="entry name" value="MFS_3"/>
    <property type="match status" value="1"/>
</dbReference>
<protein>
    <recommendedName>
        <fullName evidence="6">Major facilitator superfamily (MFS) profile domain-containing protein</fullName>
    </recommendedName>
</protein>
<dbReference type="AlphaFoldDB" id="A0A5M3W3Z5"/>
<keyword evidence="1" id="KW-0813">Transport</keyword>
<dbReference type="RefSeq" id="WP_281353259.1">
    <property type="nucleotide sequence ID" value="NZ_BAAABN010000035.1"/>
</dbReference>
<keyword evidence="3" id="KW-1133">Transmembrane helix</keyword>
<keyword evidence="2" id="KW-1003">Cell membrane</keyword>
<accession>A0A5M3W3Z5</accession>
<dbReference type="EMBL" id="BLAD01000064">
    <property type="protein sequence ID" value="GES03009.1"/>
    <property type="molecule type" value="Genomic_DNA"/>
</dbReference>
<dbReference type="Gene3D" id="1.20.1250.20">
    <property type="entry name" value="MFS general substrate transporter like domains"/>
    <property type="match status" value="1"/>
</dbReference>
<dbReference type="InterPro" id="IPR010290">
    <property type="entry name" value="TM_effector"/>
</dbReference>
<dbReference type="Proteomes" id="UP000334990">
    <property type="component" value="Unassembled WGS sequence"/>
</dbReference>
<reference evidence="4 5" key="1">
    <citation type="submission" date="2019-10" db="EMBL/GenBank/DDBJ databases">
        <title>Whole genome shotgun sequence of Acrocarpospora corrugata NBRC 13972.</title>
        <authorList>
            <person name="Ichikawa N."/>
            <person name="Kimura A."/>
            <person name="Kitahashi Y."/>
            <person name="Komaki H."/>
            <person name="Oguchi A."/>
        </authorList>
    </citation>
    <scope>NUCLEOTIDE SEQUENCE [LARGE SCALE GENOMIC DNA]</scope>
    <source>
        <strain evidence="4 5">NBRC 13972</strain>
    </source>
</reference>
<sequence length="75" mass="7741">MNWGIIVATRFQQAVPDELRGRVGSVYALIQVSGAAAGSLLGGALAQTGTITTPFWAAAAAMTVVTAIAWRPLRA</sequence>
<evidence type="ECO:0000313" key="5">
    <source>
        <dbReference type="Proteomes" id="UP000334990"/>
    </source>
</evidence>
<keyword evidence="3" id="KW-0472">Membrane</keyword>
<comment type="caution">
    <text evidence="4">The sequence shown here is derived from an EMBL/GenBank/DDBJ whole genome shotgun (WGS) entry which is preliminary data.</text>
</comment>
<keyword evidence="3" id="KW-0812">Transmembrane</keyword>